<dbReference type="PIRSF" id="PIRSF031780">
    <property type="entry name" value="UCP031780"/>
    <property type="match status" value="1"/>
</dbReference>
<keyword evidence="2" id="KW-1185">Reference proteome</keyword>
<sequence length="107" mass="11877">MSTFDQRKDAFENKFAHDEELRFKATARRNKLLGLWAAEKLGKSGAEADAYAKSVVVADFEEAGDEDVVRKVKGDFVTGGITVADDEVRRVMTELLIRAAEEIQAGR</sequence>
<dbReference type="Proteomes" id="UP000037822">
    <property type="component" value="Unassembled WGS sequence"/>
</dbReference>
<evidence type="ECO:0000313" key="2">
    <source>
        <dbReference type="Proteomes" id="UP000037822"/>
    </source>
</evidence>
<dbReference type="AlphaFoldDB" id="A0A0N1EY93"/>
<dbReference type="PATRIC" id="fig|1526658.3.peg.2385"/>
<dbReference type="InterPro" id="IPR038293">
    <property type="entry name" value="ATPase_inh_sub_z_sf"/>
</dbReference>
<protein>
    <recommendedName>
        <fullName evidence="3">Aldolase</fullName>
    </recommendedName>
</protein>
<dbReference type="Pfam" id="PF07345">
    <property type="entry name" value="ATPaseInh_sub_z"/>
    <property type="match status" value="1"/>
</dbReference>
<dbReference type="RefSeq" id="WP_054211770.1">
    <property type="nucleotide sequence ID" value="NZ_LGSZ01000080.1"/>
</dbReference>
<dbReference type="Gene3D" id="1.10.790.20">
    <property type="entry name" value="Domain of unknown function DUF1476"/>
    <property type="match status" value="1"/>
</dbReference>
<evidence type="ECO:0000313" key="1">
    <source>
        <dbReference type="EMBL" id="KPH75027.1"/>
    </source>
</evidence>
<gene>
    <name evidence="1" type="ORF">AE618_24960</name>
</gene>
<dbReference type="OrthoDB" id="9810387at2"/>
<organism evidence="1 2">
    <name type="scientific">Bosea vaviloviae</name>
    <dbReference type="NCBI Taxonomy" id="1526658"/>
    <lineage>
        <taxon>Bacteria</taxon>
        <taxon>Pseudomonadati</taxon>
        <taxon>Pseudomonadota</taxon>
        <taxon>Alphaproteobacteria</taxon>
        <taxon>Hyphomicrobiales</taxon>
        <taxon>Boseaceae</taxon>
        <taxon>Bosea</taxon>
    </lineage>
</organism>
<reference evidence="1 2" key="1">
    <citation type="submission" date="2015-07" db="EMBL/GenBank/DDBJ databases">
        <title>Whole genome sequencing of Bosea vaviloviae isolated from cave pool.</title>
        <authorList>
            <person name="Tan N.E.H."/>
            <person name="Lee Y.P."/>
            <person name="Gan H.M."/>
            <person name="Barton H."/>
            <person name="Savka M.A."/>
        </authorList>
    </citation>
    <scope>NUCLEOTIDE SEQUENCE [LARGE SCALE GENOMIC DNA]</scope>
    <source>
        <strain evidence="1 2">SD260</strain>
    </source>
</reference>
<accession>A0A0N1EY93</accession>
<dbReference type="InterPro" id="IPR009945">
    <property type="entry name" value="ATPase_inh_sub_z"/>
</dbReference>
<name>A0A0N1EY93_9HYPH</name>
<proteinExistence type="predicted"/>
<evidence type="ECO:0008006" key="3">
    <source>
        <dbReference type="Google" id="ProtNLM"/>
    </source>
</evidence>
<comment type="caution">
    <text evidence="1">The sequence shown here is derived from an EMBL/GenBank/DDBJ whole genome shotgun (WGS) entry which is preliminary data.</text>
</comment>
<dbReference type="EMBL" id="LGSZ01000080">
    <property type="protein sequence ID" value="KPH75027.1"/>
    <property type="molecule type" value="Genomic_DNA"/>
</dbReference>